<dbReference type="InterPro" id="IPR013022">
    <property type="entry name" value="Xyl_isomerase-like_TIM-brl"/>
</dbReference>
<accession>A0A1M6ZD40</accession>
<evidence type="ECO:0000313" key="4">
    <source>
        <dbReference type="EMBL" id="SHL28411.1"/>
    </source>
</evidence>
<evidence type="ECO:0000256" key="1">
    <source>
        <dbReference type="SAM" id="MobiDB-lite"/>
    </source>
</evidence>
<dbReference type="RefSeq" id="WP_073433044.1">
    <property type="nucleotide sequence ID" value="NZ_BJXU01000091.1"/>
</dbReference>
<evidence type="ECO:0000313" key="6">
    <source>
        <dbReference type="Proteomes" id="UP000321726"/>
    </source>
</evidence>
<sequence>MTSVRLGINPLTWTNDDLPSLGGNTPLEVCLAEGREAGFSGFELGHKFPRTSDELSRVLGRHHLSLVSGWYSGRLLERSPEEEIAAVEEHLQLLKQCGANVMVFCEVSHCIHTDQGTPLSRRPHLSDAEWQRLTKGLEVVGDYLRQQGVYLAYHHHLGTVVESEADIERLMDSTGDSVGLLLDFGHLVGAGGDPLAIAGRYASRIKHVHCKDMRFPVLDELRNRDKSFLDGVLDGLFTVPGDGDIDFLATLTSLRKSGYEGWLVVEAEQDPEVAHPMTYARLGHRNLRALAEQAGFSVNEQSSHETQAPSSVANTARFE</sequence>
<dbReference type="Gene3D" id="3.20.20.150">
    <property type="entry name" value="Divalent-metal-dependent TIM barrel enzymes"/>
    <property type="match status" value="1"/>
</dbReference>
<dbReference type="Proteomes" id="UP000321726">
    <property type="component" value="Unassembled WGS sequence"/>
</dbReference>
<dbReference type="Proteomes" id="UP000184123">
    <property type="component" value="Unassembled WGS sequence"/>
</dbReference>
<reference evidence="3 6" key="2">
    <citation type="submission" date="2019-07" db="EMBL/GenBank/DDBJ databases">
        <title>Whole genome shotgun sequence of Halomonas cupida NBRC 102219.</title>
        <authorList>
            <person name="Hosoyama A."/>
            <person name="Uohara A."/>
            <person name="Ohji S."/>
            <person name="Ichikawa N."/>
        </authorList>
    </citation>
    <scope>NUCLEOTIDE SEQUENCE [LARGE SCALE GENOMIC DNA]</scope>
    <source>
        <strain evidence="3 6">NBRC 102219</strain>
    </source>
</reference>
<proteinExistence type="predicted"/>
<keyword evidence="6" id="KW-1185">Reference proteome</keyword>
<dbReference type="AlphaFoldDB" id="A0A1M6ZD40"/>
<dbReference type="SUPFAM" id="SSF51658">
    <property type="entry name" value="Xylose isomerase-like"/>
    <property type="match status" value="1"/>
</dbReference>
<feature type="domain" description="Xylose isomerase-like TIM barrel" evidence="2">
    <location>
        <begin position="33"/>
        <end position="288"/>
    </location>
</feature>
<protein>
    <submittedName>
        <fullName evidence="4">2-keto-myo-inositol dehydratase</fullName>
    </submittedName>
    <submittedName>
        <fullName evidence="3">Myo-inosose-2 dehydratase</fullName>
    </submittedName>
</protein>
<reference evidence="4 5" key="1">
    <citation type="submission" date="2016-11" db="EMBL/GenBank/DDBJ databases">
        <authorList>
            <person name="Jaros S."/>
            <person name="Januszkiewicz K."/>
            <person name="Wedrychowicz H."/>
        </authorList>
    </citation>
    <scope>NUCLEOTIDE SEQUENCE [LARGE SCALE GENOMIC DNA]</scope>
    <source>
        <strain evidence="4 5">DSM 4740</strain>
    </source>
</reference>
<dbReference type="PANTHER" id="PTHR12110">
    <property type="entry name" value="HYDROXYPYRUVATE ISOMERASE"/>
    <property type="match status" value="1"/>
</dbReference>
<name>A0A1M6ZD40_9GAMM</name>
<evidence type="ECO:0000259" key="2">
    <source>
        <dbReference type="Pfam" id="PF01261"/>
    </source>
</evidence>
<dbReference type="EMBL" id="FRCA01000001">
    <property type="protein sequence ID" value="SHL28411.1"/>
    <property type="molecule type" value="Genomic_DNA"/>
</dbReference>
<feature type="region of interest" description="Disordered" evidence="1">
    <location>
        <begin position="298"/>
        <end position="319"/>
    </location>
</feature>
<dbReference type="PANTHER" id="PTHR12110:SF41">
    <property type="entry name" value="INOSOSE DEHYDRATASE"/>
    <property type="match status" value="1"/>
</dbReference>
<dbReference type="InterPro" id="IPR050312">
    <property type="entry name" value="IolE/XylAMocC-like"/>
</dbReference>
<gene>
    <name evidence="3" type="primary">iolE</name>
    <name evidence="3" type="ORF">HCU01_23630</name>
    <name evidence="4" type="ORF">SAMN05660971_00064</name>
</gene>
<evidence type="ECO:0000313" key="3">
    <source>
        <dbReference type="EMBL" id="GEN24414.1"/>
    </source>
</evidence>
<organism evidence="4 5">
    <name type="scientific">Halomonas cupida</name>
    <dbReference type="NCBI Taxonomy" id="44933"/>
    <lineage>
        <taxon>Bacteria</taxon>
        <taxon>Pseudomonadati</taxon>
        <taxon>Pseudomonadota</taxon>
        <taxon>Gammaproteobacteria</taxon>
        <taxon>Oceanospirillales</taxon>
        <taxon>Halomonadaceae</taxon>
        <taxon>Halomonas</taxon>
    </lineage>
</organism>
<dbReference type="InterPro" id="IPR030823">
    <property type="entry name" value="IolE/MocC"/>
</dbReference>
<dbReference type="STRING" id="44933.SAMN05660971_00064"/>
<dbReference type="InterPro" id="IPR036237">
    <property type="entry name" value="Xyl_isomerase-like_sf"/>
</dbReference>
<dbReference type="OrthoDB" id="9804047at2"/>
<dbReference type="NCBIfam" id="TIGR04379">
    <property type="entry name" value="myo_inos_iolE"/>
    <property type="match status" value="1"/>
</dbReference>
<dbReference type="EMBL" id="BJXU01000091">
    <property type="protein sequence ID" value="GEN24414.1"/>
    <property type="molecule type" value="Genomic_DNA"/>
</dbReference>
<evidence type="ECO:0000313" key="5">
    <source>
        <dbReference type="Proteomes" id="UP000184123"/>
    </source>
</evidence>
<dbReference type="Pfam" id="PF01261">
    <property type="entry name" value="AP_endonuc_2"/>
    <property type="match status" value="1"/>
</dbReference>